<feature type="transmembrane region" description="Helical" evidence="1">
    <location>
        <begin position="18"/>
        <end position="38"/>
    </location>
</feature>
<evidence type="ECO:0000256" key="1">
    <source>
        <dbReference type="SAM" id="Phobius"/>
    </source>
</evidence>
<dbReference type="AlphaFoldDB" id="X1BMN2"/>
<sequence length="203" mass="22649">MDTLAVAQTDWVGVTFDVLRFIVYALTIIIGIATILGWRKRGWGRSLLQLAKTGNAFAGHILPSILQKFEDSDLAPKGTLRDWTVILGTSVYKTDSPKVLNTFGEKVLEESGIKAIIDTHYTDFSKAIDRSNPQTPLDVEGAAFYVLVKREDSDLVKPIDTYLFKNPGLDINYRLVALAGSFYLRDKYFEKHPELSGETGDTD</sequence>
<comment type="caution">
    <text evidence="2">The sequence shown here is derived from an EMBL/GenBank/DDBJ whole genome shotgun (WGS) entry which is preliminary data.</text>
</comment>
<gene>
    <name evidence="2" type="ORF">S01H4_37051</name>
</gene>
<dbReference type="EMBL" id="BART01019865">
    <property type="protein sequence ID" value="GAG97189.1"/>
    <property type="molecule type" value="Genomic_DNA"/>
</dbReference>
<organism evidence="2">
    <name type="scientific">marine sediment metagenome</name>
    <dbReference type="NCBI Taxonomy" id="412755"/>
    <lineage>
        <taxon>unclassified sequences</taxon>
        <taxon>metagenomes</taxon>
        <taxon>ecological metagenomes</taxon>
    </lineage>
</organism>
<reference evidence="2" key="1">
    <citation type="journal article" date="2014" name="Front. Microbiol.">
        <title>High frequency of phylogenetically diverse reductive dehalogenase-homologous genes in deep subseafloor sedimentary metagenomes.</title>
        <authorList>
            <person name="Kawai M."/>
            <person name="Futagami T."/>
            <person name="Toyoda A."/>
            <person name="Takaki Y."/>
            <person name="Nishi S."/>
            <person name="Hori S."/>
            <person name="Arai W."/>
            <person name="Tsubouchi T."/>
            <person name="Morono Y."/>
            <person name="Uchiyama I."/>
            <person name="Ito T."/>
            <person name="Fujiyama A."/>
            <person name="Inagaki F."/>
            <person name="Takami H."/>
        </authorList>
    </citation>
    <scope>NUCLEOTIDE SEQUENCE</scope>
    <source>
        <strain evidence="2">Expedition CK06-06</strain>
    </source>
</reference>
<name>X1BMN2_9ZZZZ</name>
<keyword evidence="1" id="KW-0812">Transmembrane</keyword>
<accession>X1BMN2</accession>
<proteinExistence type="predicted"/>
<protein>
    <submittedName>
        <fullName evidence="2">Uncharacterized protein</fullName>
    </submittedName>
</protein>
<keyword evidence="1" id="KW-1133">Transmembrane helix</keyword>
<evidence type="ECO:0000313" key="2">
    <source>
        <dbReference type="EMBL" id="GAG97189.1"/>
    </source>
</evidence>
<keyword evidence="1" id="KW-0472">Membrane</keyword>